<accession>A0A841T7L3</accession>
<feature type="compositionally biased region" description="Basic and acidic residues" evidence="1">
    <location>
        <begin position="45"/>
        <end position="69"/>
    </location>
</feature>
<dbReference type="Proteomes" id="UP000574133">
    <property type="component" value="Unassembled WGS sequence"/>
</dbReference>
<evidence type="ECO:0000256" key="1">
    <source>
        <dbReference type="SAM" id="MobiDB-lite"/>
    </source>
</evidence>
<feature type="region of interest" description="Disordered" evidence="1">
    <location>
        <begin position="39"/>
        <end position="72"/>
    </location>
</feature>
<name>A0A841T7L3_9BACL</name>
<gene>
    <name evidence="2" type="ORF">H4Q31_01290</name>
</gene>
<protein>
    <submittedName>
        <fullName evidence="2">Uncharacterized protein</fullName>
    </submittedName>
</protein>
<dbReference type="RefSeq" id="WP_185177261.1">
    <property type="nucleotide sequence ID" value="NZ_CBCSEP010000012.1"/>
</dbReference>
<proteinExistence type="predicted"/>
<evidence type="ECO:0000313" key="2">
    <source>
        <dbReference type="EMBL" id="MBB6675955.1"/>
    </source>
</evidence>
<keyword evidence="3" id="KW-1185">Reference proteome</keyword>
<dbReference type="EMBL" id="JACJVN010000007">
    <property type="protein sequence ID" value="MBB6675955.1"/>
    <property type="molecule type" value="Genomic_DNA"/>
</dbReference>
<organism evidence="2 3">
    <name type="scientific">Cohnella lubricantis</name>
    <dbReference type="NCBI Taxonomy" id="2163172"/>
    <lineage>
        <taxon>Bacteria</taxon>
        <taxon>Bacillati</taxon>
        <taxon>Bacillota</taxon>
        <taxon>Bacilli</taxon>
        <taxon>Bacillales</taxon>
        <taxon>Paenibacillaceae</taxon>
        <taxon>Cohnella</taxon>
    </lineage>
</organism>
<sequence>MKIKLPTFKSKAKKDHALAIARQSAAFYDIAAAKGGLSVRGRNKKSGDRRAQSLRDRGIMERKPAEPRQKKARYVPGALGASVTAESIKADYGFIASRQDRKRIEKYEGFRFRRYYNGEAAKG</sequence>
<dbReference type="AlphaFoldDB" id="A0A841T7L3"/>
<reference evidence="2 3" key="1">
    <citation type="submission" date="2020-08" db="EMBL/GenBank/DDBJ databases">
        <title>Cohnella phylogeny.</title>
        <authorList>
            <person name="Dunlap C."/>
        </authorList>
    </citation>
    <scope>NUCLEOTIDE SEQUENCE [LARGE SCALE GENOMIC DNA]</scope>
    <source>
        <strain evidence="2 3">DSM 103658</strain>
    </source>
</reference>
<comment type="caution">
    <text evidence="2">The sequence shown here is derived from an EMBL/GenBank/DDBJ whole genome shotgun (WGS) entry which is preliminary data.</text>
</comment>
<evidence type="ECO:0000313" key="3">
    <source>
        <dbReference type="Proteomes" id="UP000574133"/>
    </source>
</evidence>